<organism evidence="2">
    <name type="scientific">Rhipicephalus appendiculatus</name>
    <name type="common">Brown ear tick</name>
    <dbReference type="NCBI Taxonomy" id="34631"/>
    <lineage>
        <taxon>Eukaryota</taxon>
        <taxon>Metazoa</taxon>
        <taxon>Ecdysozoa</taxon>
        <taxon>Arthropoda</taxon>
        <taxon>Chelicerata</taxon>
        <taxon>Arachnida</taxon>
        <taxon>Acari</taxon>
        <taxon>Parasitiformes</taxon>
        <taxon>Ixodida</taxon>
        <taxon>Ixodoidea</taxon>
        <taxon>Ixodidae</taxon>
        <taxon>Rhipicephalinae</taxon>
        <taxon>Rhipicephalus</taxon>
        <taxon>Rhipicephalus</taxon>
    </lineage>
</organism>
<evidence type="ECO:0000256" key="1">
    <source>
        <dbReference type="SAM" id="SignalP"/>
    </source>
</evidence>
<proteinExistence type="predicted"/>
<evidence type="ECO:0000313" key="2">
    <source>
        <dbReference type="EMBL" id="JAP87508.1"/>
    </source>
</evidence>
<feature type="chain" id="PRO_5007287125" description="Tick transposon" evidence="1">
    <location>
        <begin position="23"/>
        <end position="141"/>
    </location>
</feature>
<dbReference type="EMBL" id="GEDV01001049">
    <property type="protein sequence ID" value="JAP87508.1"/>
    <property type="molecule type" value="Transcribed_RNA"/>
</dbReference>
<protein>
    <recommendedName>
        <fullName evidence="3">Tick transposon</fullName>
    </recommendedName>
</protein>
<reference evidence="2" key="1">
    <citation type="journal article" date="2016" name="Ticks Tick Borne Dis.">
        <title>De novo assembly and annotation of the salivary gland transcriptome of Rhipicephalus appendiculatus male and female ticks during blood feeding.</title>
        <authorList>
            <person name="de Castro M.H."/>
            <person name="de Klerk D."/>
            <person name="Pienaar R."/>
            <person name="Latif A.A."/>
            <person name="Rees D.J."/>
            <person name="Mans B.J."/>
        </authorList>
    </citation>
    <scope>NUCLEOTIDE SEQUENCE</scope>
    <source>
        <tissue evidence="2">Salivary glands</tissue>
    </source>
</reference>
<feature type="signal peptide" evidence="1">
    <location>
        <begin position="1"/>
        <end position="22"/>
    </location>
</feature>
<feature type="non-terminal residue" evidence="2">
    <location>
        <position position="1"/>
    </location>
</feature>
<dbReference type="AlphaFoldDB" id="A0A131Z962"/>
<keyword evidence="1" id="KW-0732">Signal</keyword>
<evidence type="ECO:0008006" key="3">
    <source>
        <dbReference type="Google" id="ProtNLM"/>
    </source>
</evidence>
<name>A0A131Z962_RHIAP</name>
<sequence length="141" mass="16217">KKKKKKHNTAATFFFLFFRTSAMNPEGSVFFKGGKENSHLYIYLQLTHFVRHVQGIKLGTHAHTYTHAFHTISNDERKKNLKKKTNRMMLLAALAKKKETLHTHARTHNFSDRHEPVRLYVCPFGAKGVHQSPPPPPLVSS</sequence>
<accession>A0A131Z962</accession>